<dbReference type="OrthoDB" id="6159439at2759"/>
<dbReference type="SMART" id="SM00389">
    <property type="entry name" value="HOX"/>
    <property type="match status" value="1"/>
</dbReference>
<feature type="compositionally biased region" description="Low complexity" evidence="7">
    <location>
        <begin position="221"/>
        <end position="237"/>
    </location>
</feature>
<dbReference type="SMR" id="A0A7M7J874"/>
<organism evidence="9 10">
    <name type="scientific">Nasonia vitripennis</name>
    <name type="common">Parasitic wasp</name>
    <dbReference type="NCBI Taxonomy" id="7425"/>
    <lineage>
        <taxon>Eukaryota</taxon>
        <taxon>Metazoa</taxon>
        <taxon>Ecdysozoa</taxon>
        <taxon>Arthropoda</taxon>
        <taxon>Hexapoda</taxon>
        <taxon>Insecta</taxon>
        <taxon>Pterygota</taxon>
        <taxon>Neoptera</taxon>
        <taxon>Endopterygota</taxon>
        <taxon>Hymenoptera</taxon>
        <taxon>Apocrita</taxon>
        <taxon>Proctotrupomorpha</taxon>
        <taxon>Chalcidoidea</taxon>
        <taxon>Pteromalidae</taxon>
        <taxon>Pteromalinae</taxon>
        <taxon>Nasonia</taxon>
    </lineage>
</organism>
<evidence type="ECO:0000313" key="10">
    <source>
        <dbReference type="Proteomes" id="UP000002358"/>
    </source>
</evidence>
<dbReference type="InterPro" id="IPR001356">
    <property type="entry name" value="HD"/>
</dbReference>
<keyword evidence="2 5" id="KW-0238">DNA-binding</keyword>
<feature type="region of interest" description="Disordered" evidence="7">
    <location>
        <begin position="202"/>
        <end position="321"/>
    </location>
</feature>
<dbReference type="KEGG" id="nvi:100116859"/>
<dbReference type="PANTHER" id="PTHR24333:SF8">
    <property type="entry name" value="HOMEOBOX PROTEIN CEH-62"/>
    <property type="match status" value="1"/>
</dbReference>
<evidence type="ECO:0000313" key="9">
    <source>
        <dbReference type="EnsemblMetazoa" id="XP_016845003"/>
    </source>
</evidence>
<dbReference type="CTD" id="35266"/>
<dbReference type="GO" id="GO:0000981">
    <property type="term" value="F:DNA-binding transcription factor activity, RNA polymerase II-specific"/>
    <property type="evidence" value="ECO:0007669"/>
    <property type="project" value="InterPro"/>
</dbReference>
<dbReference type="CDD" id="cd00086">
    <property type="entry name" value="homeodomain"/>
    <property type="match status" value="1"/>
</dbReference>
<evidence type="ECO:0000256" key="6">
    <source>
        <dbReference type="RuleBase" id="RU000682"/>
    </source>
</evidence>
<evidence type="ECO:0000256" key="2">
    <source>
        <dbReference type="ARBA" id="ARBA00023125"/>
    </source>
</evidence>
<evidence type="ECO:0000259" key="8">
    <source>
        <dbReference type="PROSITE" id="PS50071"/>
    </source>
</evidence>
<dbReference type="InParanoid" id="A0A7M7J874"/>
<evidence type="ECO:0000256" key="3">
    <source>
        <dbReference type="ARBA" id="ARBA00023155"/>
    </source>
</evidence>
<dbReference type="PRINTS" id="PR00024">
    <property type="entry name" value="HOMEOBOX"/>
</dbReference>
<dbReference type="PROSITE" id="PS50071">
    <property type="entry name" value="HOMEOBOX_2"/>
    <property type="match status" value="1"/>
</dbReference>
<evidence type="ECO:0000256" key="7">
    <source>
        <dbReference type="SAM" id="MobiDB-lite"/>
    </source>
</evidence>
<feature type="compositionally biased region" description="Acidic residues" evidence="7">
    <location>
        <begin position="267"/>
        <end position="278"/>
    </location>
</feature>
<dbReference type="EnsemblMetazoa" id="XM_016989514">
    <property type="protein sequence ID" value="XP_016845003"/>
    <property type="gene ID" value="LOC100116859"/>
</dbReference>
<feature type="compositionally biased region" description="Basic residues" evidence="7">
    <location>
        <begin position="68"/>
        <end position="79"/>
    </location>
</feature>
<evidence type="ECO:0000256" key="4">
    <source>
        <dbReference type="ARBA" id="ARBA00023242"/>
    </source>
</evidence>
<dbReference type="InterPro" id="IPR050848">
    <property type="entry name" value="Homeobox_TF"/>
</dbReference>
<dbReference type="Pfam" id="PF00046">
    <property type="entry name" value="Homeodomain"/>
    <property type="match status" value="1"/>
</dbReference>
<keyword evidence="3 5" id="KW-0371">Homeobox</keyword>
<dbReference type="AlphaFoldDB" id="A0A7M7J874"/>
<dbReference type="Proteomes" id="UP000002358">
    <property type="component" value="Chromosome 1"/>
</dbReference>
<dbReference type="PANTHER" id="PTHR24333">
    <property type="entry name" value="HOMEO BOX HB9 LIKE A-RELATED"/>
    <property type="match status" value="1"/>
</dbReference>
<dbReference type="InterPro" id="IPR020479">
    <property type="entry name" value="HD_metazoa"/>
</dbReference>
<dbReference type="FunFam" id="1.10.10.60:FF:000373">
    <property type="entry name" value="Blast:Brain-specific homeobox protein"/>
    <property type="match status" value="1"/>
</dbReference>
<dbReference type="SUPFAM" id="SSF46689">
    <property type="entry name" value="Homeodomain-like"/>
    <property type="match status" value="1"/>
</dbReference>
<protein>
    <recommendedName>
        <fullName evidence="8">Homeobox domain-containing protein</fullName>
    </recommendedName>
</protein>
<evidence type="ECO:0000256" key="1">
    <source>
        <dbReference type="ARBA" id="ARBA00004123"/>
    </source>
</evidence>
<evidence type="ECO:0000256" key="5">
    <source>
        <dbReference type="PROSITE-ProRule" id="PRU00108"/>
    </source>
</evidence>
<sequence length="339" mass="36594">MQSTCQQQQQQLQQQQQQQQQQQAQQQNASSASRTSFLIEDILSRGNAAAAAAVAAHNQQHSSSNGHAVHHHQGAHHHGLSSSQQQQQQQHTVRALYQQFAINNLLPGYPTGPPAAAAFFLGPLFGGAGMGVGVVPGVGELAALKHCRRRKARTVFSDQQLAGLEARFEAQRYLSTPERVELAAALHLSETQVKTWFQNRRMKHKKQLRKLGSAGSGNTGSSGSTSQSTAQGTAHSAPTASPAERPVDFSLGGGNGRSSRASSDAMADSDEDEIDVLGDETPPTGSPSPPSLQQTRRQNVPSPKDQQPLLHQHQHHLHQPAAVHQQVIGLGHLHQRHHR</sequence>
<comment type="subcellular location">
    <subcellularLocation>
        <location evidence="1 5 6">Nucleus</location>
    </subcellularLocation>
</comment>
<feature type="region of interest" description="Disordered" evidence="7">
    <location>
        <begin position="1"/>
        <end position="31"/>
    </location>
</feature>
<dbReference type="InterPro" id="IPR017970">
    <property type="entry name" value="Homeobox_CS"/>
</dbReference>
<feature type="domain" description="Homeobox" evidence="8">
    <location>
        <begin position="147"/>
        <end position="207"/>
    </location>
</feature>
<feature type="compositionally biased region" description="Low complexity" evidence="7">
    <location>
        <begin position="257"/>
        <end position="266"/>
    </location>
</feature>
<feature type="compositionally biased region" description="Low complexity" evidence="7">
    <location>
        <begin position="1"/>
        <end position="27"/>
    </location>
</feature>
<feature type="compositionally biased region" description="Polar residues" evidence="7">
    <location>
        <begin position="292"/>
        <end position="305"/>
    </location>
</feature>
<name>A0A7M7J874_NASVI</name>
<keyword evidence="10" id="KW-1185">Reference proteome</keyword>
<feature type="region of interest" description="Disordered" evidence="7">
    <location>
        <begin position="52"/>
        <end position="88"/>
    </location>
</feature>
<feature type="DNA-binding region" description="Homeobox" evidence="5">
    <location>
        <begin position="149"/>
        <end position="208"/>
    </location>
</feature>
<dbReference type="GO" id="GO:0003677">
    <property type="term" value="F:DNA binding"/>
    <property type="evidence" value="ECO:0007669"/>
    <property type="project" value="UniProtKB-UniRule"/>
</dbReference>
<accession>A0A7M7J874</accession>
<keyword evidence="4 5" id="KW-0539">Nucleus</keyword>
<dbReference type="GO" id="GO:0005634">
    <property type="term" value="C:nucleus"/>
    <property type="evidence" value="ECO:0007669"/>
    <property type="project" value="UniProtKB-SubCell"/>
</dbReference>
<dbReference type="GeneID" id="100116859"/>
<dbReference type="PROSITE" id="PS00027">
    <property type="entry name" value="HOMEOBOX_1"/>
    <property type="match status" value="1"/>
</dbReference>
<dbReference type="InterPro" id="IPR009057">
    <property type="entry name" value="Homeodomain-like_sf"/>
</dbReference>
<dbReference type="Gene3D" id="1.10.10.60">
    <property type="entry name" value="Homeodomain-like"/>
    <property type="match status" value="1"/>
</dbReference>
<reference evidence="9" key="1">
    <citation type="submission" date="2021-01" db="UniProtKB">
        <authorList>
            <consortium name="EnsemblMetazoa"/>
        </authorList>
    </citation>
    <scope>IDENTIFICATION</scope>
</reference>
<proteinExistence type="predicted"/>
<dbReference type="RefSeq" id="XP_016845003.1">
    <property type="nucleotide sequence ID" value="XM_016989514.3"/>
</dbReference>